<evidence type="ECO:0000256" key="5">
    <source>
        <dbReference type="ARBA" id="ARBA00023239"/>
    </source>
</evidence>
<evidence type="ECO:0000313" key="7">
    <source>
        <dbReference type="EMBL" id="MFC4892474.1"/>
    </source>
</evidence>
<keyword evidence="5 6" id="KW-0456">Lyase</keyword>
<evidence type="ECO:0000256" key="6">
    <source>
        <dbReference type="RuleBase" id="RU000382"/>
    </source>
</evidence>
<dbReference type="Gene3D" id="3.40.640.10">
    <property type="entry name" value="Type I PLP-dependent aspartate aminotransferase-like (Major domain)"/>
    <property type="match status" value="1"/>
</dbReference>
<dbReference type="EMBL" id="JBHSJH010000002">
    <property type="protein sequence ID" value="MFC4892474.1"/>
    <property type="molecule type" value="Genomic_DNA"/>
</dbReference>
<reference evidence="8" key="1">
    <citation type="journal article" date="2019" name="Int. J. Syst. Evol. Microbiol.">
        <title>The Global Catalogue of Microorganisms (GCM) 10K type strain sequencing project: providing services to taxonomists for standard genome sequencing and annotation.</title>
        <authorList>
            <consortium name="The Broad Institute Genomics Platform"/>
            <consortium name="The Broad Institute Genome Sequencing Center for Infectious Disease"/>
            <person name="Wu L."/>
            <person name="Ma J."/>
        </authorList>
    </citation>
    <scope>NUCLEOTIDE SEQUENCE [LARGE SCALE GENOMIC DNA]</scope>
    <source>
        <strain evidence="8">CGMCC 1.13718</strain>
    </source>
</reference>
<dbReference type="PANTHER" id="PTHR46101">
    <property type="match status" value="1"/>
</dbReference>
<name>A0ABV9TBF7_9GAMM</name>
<keyword evidence="4 6" id="KW-0663">Pyridoxal phosphate</keyword>
<dbReference type="InterPro" id="IPR015424">
    <property type="entry name" value="PyrdxlP-dep_Trfase"/>
</dbReference>
<dbReference type="SUPFAM" id="SSF53383">
    <property type="entry name" value="PLP-dependent transferases"/>
    <property type="match status" value="1"/>
</dbReference>
<comment type="similarity">
    <text evidence="2 6">Belongs to the group II decarboxylase family.</text>
</comment>
<protein>
    <submittedName>
        <fullName evidence="7">Histidine decarboxylase</fullName>
        <ecNumber evidence="7">4.1.1.22</ecNumber>
    </submittedName>
</protein>
<dbReference type="GO" id="GO:0004398">
    <property type="term" value="F:histidine decarboxylase activity"/>
    <property type="evidence" value="ECO:0007669"/>
    <property type="project" value="UniProtKB-EC"/>
</dbReference>
<sequence length="374" mass="43074">MKYVERLKHNSSLYIGYPPATDFELSQYAELLDYSMNSLGDPYMLSNPFSSHAHEKAIIDFFIGLYELDINKYWGYLANCSSEAILYCLWKARDYLKQHKKDIKVICNRFSHYSIDKAVEILDIDLIKISSNEYGELNYKELEENIHTDYSYIFFGTIGSTITSSIDDIVKVKSIFNAKGVNHYIHADAAFDGAFIPFTDDIRLCRDFDSINISGHKFIGAPMPSGIMIINKKYVKGEFIEYVLNSDVTIGGSRNGLNPYLLYKRIKQIGGIEGLKNRYFECLNNAKKYEKTLKENDIDVFRYKDSLALVLKNIPKEIMEKWHAPSKGDLTTLTVLPKLTEARLESFIYDIRAYKANKFKLDIKTLMPAEVEKL</sequence>
<accession>A0ABV9TBF7</accession>
<dbReference type="InterPro" id="IPR051151">
    <property type="entry name" value="Group_II_Decarboxylase"/>
</dbReference>
<gene>
    <name evidence="7" type="ORF">ACFPDQ_05365</name>
</gene>
<dbReference type="PANTHER" id="PTHR46101:SF2">
    <property type="entry name" value="SERINE DECARBOXYLASE"/>
    <property type="match status" value="1"/>
</dbReference>
<keyword evidence="3" id="KW-0210">Decarboxylase</keyword>
<evidence type="ECO:0000256" key="2">
    <source>
        <dbReference type="ARBA" id="ARBA00009533"/>
    </source>
</evidence>
<dbReference type="RefSeq" id="WP_119329858.1">
    <property type="nucleotide sequence ID" value="NZ_JBHSJH010000002.1"/>
</dbReference>
<dbReference type="NCBIfam" id="NF002748">
    <property type="entry name" value="PRK02769.1"/>
    <property type="match status" value="1"/>
</dbReference>
<proteinExistence type="inferred from homology"/>
<dbReference type="InterPro" id="IPR002129">
    <property type="entry name" value="PyrdxlP-dep_de-COase"/>
</dbReference>
<evidence type="ECO:0000256" key="4">
    <source>
        <dbReference type="ARBA" id="ARBA00022898"/>
    </source>
</evidence>
<evidence type="ECO:0000313" key="8">
    <source>
        <dbReference type="Proteomes" id="UP001595926"/>
    </source>
</evidence>
<dbReference type="EC" id="4.1.1.22" evidence="7"/>
<dbReference type="Proteomes" id="UP001595926">
    <property type="component" value="Unassembled WGS sequence"/>
</dbReference>
<evidence type="ECO:0000256" key="1">
    <source>
        <dbReference type="ARBA" id="ARBA00001933"/>
    </source>
</evidence>
<evidence type="ECO:0000256" key="3">
    <source>
        <dbReference type="ARBA" id="ARBA00022793"/>
    </source>
</evidence>
<comment type="caution">
    <text evidence="7">The sequence shown here is derived from an EMBL/GenBank/DDBJ whole genome shotgun (WGS) entry which is preliminary data.</text>
</comment>
<comment type="cofactor">
    <cofactor evidence="1 6">
        <name>pyridoxal 5'-phosphate</name>
        <dbReference type="ChEBI" id="CHEBI:597326"/>
    </cofactor>
</comment>
<organism evidence="7 8">
    <name type="scientific">Pseudofrancisella aestuarii</name>
    <dbReference type="NCBI Taxonomy" id="2670347"/>
    <lineage>
        <taxon>Bacteria</taxon>
        <taxon>Pseudomonadati</taxon>
        <taxon>Pseudomonadota</taxon>
        <taxon>Gammaproteobacteria</taxon>
        <taxon>Thiotrichales</taxon>
        <taxon>Francisellaceae</taxon>
        <taxon>Pseudofrancisella</taxon>
    </lineage>
</organism>
<dbReference type="InterPro" id="IPR015421">
    <property type="entry name" value="PyrdxlP-dep_Trfase_major"/>
</dbReference>
<keyword evidence="8" id="KW-1185">Reference proteome</keyword>
<dbReference type="Pfam" id="PF00282">
    <property type="entry name" value="Pyridoxal_deC"/>
    <property type="match status" value="1"/>
</dbReference>